<dbReference type="EMBL" id="LKEA01000009">
    <property type="protein sequence ID" value="ROW06938.1"/>
    <property type="molecule type" value="Genomic_DNA"/>
</dbReference>
<feature type="region of interest" description="Disordered" evidence="4">
    <location>
        <begin position="60"/>
        <end position="79"/>
    </location>
</feature>
<protein>
    <submittedName>
        <fullName evidence="5">Uncharacterized protein</fullName>
    </submittedName>
</protein>
<dbReference type="InterPro" id="IPR015943">
    <property type="entry name" value="WD40/YVTN_repeat-like_dom_sf"/>
</dbReference>
<sequence>MAKKARQRISYVLERADKQAGGHKLGVNGLAIDRDQSILYSGGRDGIVCAWDLNLDLATKSSSSTTDSTPTDAAARSKNTTKFRTQSLAHTNWICDIALTQNNNAVVTGSQDQLVKLWRPHASQNEEPYKIGEHADYVKCVASPGQSASWVATGGFDRKVYLWDLNGAGKKLEIDTIGEEVPEKGSIYSLSTTENMLAYGGPESILHLWDPRAGKRITKFRGHTSNIRSILLSAAGDMVMTASSDQTVKVWSVTAGRCMHTLTMHNDSVWSLYSEDPGLNVFYSSDRSGLVVKTDVRGTMGEMDDGLCLAVAQEHDMVYRVVAAGDHIWTATQRSSINRWRNVNTGPDAQLPESFKPHRTSIGSNLPPSSSPPAVSDKSKEIPARSILRISNTARFPAPEIAPGSETDTEVSEPVINVVEPIQHVPEETIEGQFGLVKHRLLADKRRVLTLDTAGDVLMWDLIQCKPIQSFGKKHLEDVEPLVNTLENVSPWCSVDTSSGNLTVVLEPFNCFDAELYADELVLDKPVEFREDQRNEEIKRDEAHRQSLNETVEQRRSVAHTKPPISITIPASRYEQAVGSPLTPRANGSHYPPMTPTMGIGLATPGLSGFKEDANPLDKKTSQASRPSQDRDDYFNNAIRSAEANQKQATTPADQPDDNAAKSENGKDKEKEKDKDKGDPKSPSTAFGKKFRMGMSFGTKKLGRSASSTATEKPAVAEEKTAESESSSNHEPEKEFDDNFLGVIQKIQDEYEKQLAENPQKSVETKIAPSLPSETPVLKLPAGTKVIIQEETSGGSAELYRGTVETVGADADIIERCAPQWLGDVLLLNTIPQKEPIKVSFVLNPWPESGLPSLASTDGNNRLNANKMLRVKKILAYVAERIDPTLEEAENNPEKSQNVMKPEEYLELYCNEQLLPIDMTLATLRAYIWKGGNDVVLHYKANGKKDIPLSLPEQPVEPEQDASTTGAPGDGLDATGPTTAVAA</sequence>
<dbReference type="Gene3D" id="2.130.10.10">
    <property type="entry name" value="YVTN repeat-like/Quinoprotein amine dehydrogenase"/>
    <property type="match status" value="2"/>
</dbReference>
<evidence type="ECO:0000313" key="6">
    <source>
        <dbReference type="Proteomes" id="UP000283895"/>
    </source>
</evidence>
<reference evidence="5 6" key="1">
    <citation type="submission" date="2015-09" db="EMBL/GenBank/DDBJ databases">
        <title>Host preference determinants of Valsa canker pathogens revealed by comparative genomics.</title>
        <authorList>
            <person name="Yin Z."/>
            <person name="Huang L."/>
        </authorList>
    </citation>
    <scope>NUCLEOTIDE SEQUENCE [LARGE SCALE GENOMIC DNA]</scope>
    <source>
        <strain evidence="5 6">03-1</strain>
    </source>
</reference>
<dbReference type="PROSITE" id="PS50294">
    <property type="entry name" value="WD_REPEATS_REGION"/>
    <property type="match status" value="3"/>
</dbReference>
<feature type="repeat" description="WD" evidence="3">
    <location>
        <begin position="20"/>
        <end position="54"/>
    </location>
</feature>
<proteinExistence type="predicted"/>
<keyword evidence="6" id="KW-1185">Reference proteome</keyword>
<gene>
    <name evidence="5" type="ORF">VMCG_03982</name>
</gene>
<feature type="region of interest" description="Disordered" evidence="4">
    <location>
        <begin position="576"/>
        <end position="738"/>
    </location>
</feature>
<dbReference type="CDD" id="cd17041">
    <property type="entry name" value="Ubl_WDR48"/>
    <property type="match status" value="1"/>
</dbReference>
<dbReference type="InterPro" id="IPR021772">
    <property type="entry name" value="WDR48/Bun107"/>
</dbReference>
<feature type="compositionally biased region" description="Basic and acidic residues" evidence="4">
    <location>
        <begin position="659"/>
        <end position="680"/>
    </location>
</feature>
<dbReference type="InterPro" id="IPR001680">
    <property type="entry name" value="WD40_rpt"/>
</dbReference>
<dbReference type="PANTHER" id="PTHR19862">
    <property type="entry name" value="WD REPEAT-CONTAINING PROTEIN 48"/>
    <property type="match status" value="1"/>
</dbReference>
<comment type="caution">
    <text evidence="5">The sequence shown here is derived from an EMBL/GenBank/DDBJ whole genome shotgun (WGS) entry which is preliminary data.</text>
</comment>
<feature type="compositionally biased region" description="Basic and acidic residues" evidence="4">
    <location>
        <begin position="715"/>
        <end position="733"/>
    </location>
</feature>
<dbReference type="GO" id="GO:0000724">
    <property type="term" value="P:double-strand break repair via homologous recombination"/>
    <property type="evidence" value="ECO:0007669"/>
    <property type="project" value="TreeGrafter"/>
</dbReference>
<dbReference type="InterPro" id="IPR019775">
    <property type="entry name" value="WD40_repeat_CS"/>
</dbReference>
<feature type="compositionally biased region" description="Low complexity" evidence="4">
    <location>
        <begin position="60"/>
        <end position="74"/>
    </location>
</feature>
<name>A0A423WU02_9PEZI</name>
<evidence type="ECO:0000256" key="1">
    <source>
        <dbReference type="ARBA" id="ARBA00022574"/>
    </source>
</evidence>
<dbReference type="GO" id="GO:0043130">
    <property type="term" value="F:ubiquitin binding"/>
    <property type="evidence" value="ECO:0007669"/>
    <property type="project" value="TreeGrafter"/>
</dbReference>
<dbReference type="Proteomes" id="UP000283895">
    <property type="component" value="Unassembled WGS sequence"/>
</dbReference>
<dbReference type="SUPFAM" id="SSF50978">
    <property type="entry name" value="WD40 repeat-like"/>
    <property type="match status" value="1"/>
</dbReference>
<dbReference type="InterPro" id="IPR036322">
    <property type="entry name" value="WD40_repeat_dom_sf"/>
</dbReference>
<dbReference type="STRING" id="356882.A0A423WU02"/>
<dbReference type="PROSITE" id="PS50082">
    <property type="entry name" value="WD_REPEATS_2"/>
    <property type="match status" value="4"/>
</dbReference>
<keyword evidence="1 3" id="KW-0853">WD repeat</keyword>
<feature type="region of interest" description="Disordered" evidence="4">
    <location>
        <begin position="534"/>
        <end position="564"/>
    </location>
</feature>
<organism evidence="5 6">
    <name type="scientific">Cytospora schulzeri</name>
    <dbReference type="NCBI Taxonomy" id="448051"/>
    <lineage>
        <taxon>Eukaryota</taxon>
        <taxon>Fungi</taxon>
        <taxon>Dikarya</taxon>
        <taxon>Ascomycota</taxon>
        <taxon>Pezizomycotina</taxon>
        <taxon>Sordariomycetes</taxon>
        <taxon>Sordariomycetidae</taxon>
        <taxon>Diaporthales</taxon>
        <taxon>Cytosporaceae</taxon>
        <taxon>Cytospora</taxon>
    </lineage>
</organism>
<evidence type="ECO:0000256" key="3">
    <source>
        <dbReference type="PROSITE-ProRule" id="PRU00221"/>
    </source>
</evidence>
<dbReference type="AlphaFoldDB" id="A0A423WU02"/>
<evidence type="ECO:0000256" key="2">
    <source>
        <dbReference type="ARBA" id="ARBA00022737"/>
    </source>
</evidence>
<dbReference type="PROSITE" id="PS00678">
    <property type="entry name" value="WD_REPEATS_1"/>
    <property type="match status" value="2"/>
</dbReference>
<feature type="repeat" description="WD" evidence="3">
    <location>
        <begin position="87"/>
        <end position="118"/>
    </location>
</feature>
<keyword evidence="2" id="KW-0677">Repeat</keyword>
<feature type="repeat" description="WD" evidence="3">
    <location>
        <begin position="220"/>
        <end position="261"/>
    </location>
</feature>
<dbReference type="OrthoDB" id="2421129at2759"/>
<dbReference type="SMART" id="SM00320">
    <property type="entry name" value="WD40"/>
    <property type="match status" value="6"/>
</dbReference>
<feature type="compositionally biased region" description="Basic and acidic residues" evidence="4">
    <location>
        <begin position="534"/>
        <end position="556"/>
    </location>
</feature>
<dbReference type="InterPro" id="IPR051246">
    <property type="entry name" value="WDR48"/>
</dbReference>
<dbReference type="Pfam" id="PF11816">
    <property type="entry name" value="DUF3337"/>
    <property type="match status" value="1"/>
</dbReference>
<dbReference type="CDD" id="cd00200">
    <property type="entry name" value="WD40"/>
    <property type="match status" value="1"/>
</dbReference>
<feature type="region of interest" description="Disordered" evidence="4">
    <location>
        <begin position="947"/>
        <end position="983"/>
    </location>
</feature>
<evidence type="ECO:0000313" key="5">
    <source>
        <dbReference type="EMBL" id="ROW06938.1"/>
    </source>
</evidence>
<accession>A0A423WU02</accession>
<feature type="region of interest" description="Disordered" evidence="4">
    <location>
        <begin position="344"/>
        <end position="380"/>
    </location>
</feature>
<feature type="compositionally biased region" description="Basic and acidic residues" evidence="4">
    <location>
        <begin position="610"/>
        <end position="621"/>
    </location>
</feature>
<dbReference type="PANTHER" id="PTHR19862:SF14">
    <property type="entry name" value="WD REPEAT-CONTAINING PROTEIN 48"/>
    <property type="match status" value="1"/>
</dbReference>
<feature type="compositionally biased region" description="Polar residues" evidence="4">
    <location>
        <begin position="643"/>
        <end position="653"/>
    </location>
</feature>
<dbReference type="Pfam" id="PF00400">
    <property type="entry name" value="WD40"/>
    <property type="match status" value="4"/>
</dbReference>
<evidence type="ECO:0000256" key="4">
    <source>
        <dbReference type="SAM" id="MobiDB-lite"/>
    </source>
</evidence>
<feature type="repeat" description="WD" evidence="3">
    <location>
        <begin position="131"/>
        <end position="166"/>
    </location>
</feature>